<dbReference type="SUPFAM" id="SSF49265">
    <property type="entry name" value="Fibronectin type III"/>
    <property type="match status" value="2"/>
</dbReference>
<proteinExistence type="predicted"/>
<feature type="domain" description="Fibronectin type-III" evidence="3">
    <location>
        <begin position="206"/>
        <end position="299"/>
    </location>
</feature>
<dbReference type="GeneID" id="55003712"/>
<feature type="domain" description="Fibronectin type-III" evidence="3">
    <location>
        <begin position="386"/>
        <end position="480"/>
    </location>
</feature>
<dbReference type="PROSITE" id="PS50853">
    <property type="entry name" value="FN3"/>
    <property type="match status" value="4"/>
</dbReference>
<evidence type="ECO:0000256" key="1">
    <source>
        <dbReference type="ARBA" id="ARBA00022737"/>
    </source>
</evidence>
<reference evidence="4 5" key="1">
    <citation type="submission" date="2018-08" db="EMBL/GenBank/DDBJ databases">
        <authorList>
            <person name="Miller G.E."/>
            <person name="Abrahams R."/>
            <person name="Bazan D.C."/>
            <person name="Beglau B.C."/>
            <person name="Blaylock E.C."/>
            <person name="Choi J.D."/>
            <person name="Grewal S.K."/>
            <person name="Hernandez E.V."/>
            <person name="Kim D.J."/>
            <person name="Kim K."/>
            <person name="Lee Y."/>
            <person name="Linde M.K."/>
            <person name="Lopez M.B."/>
            <person name="Pangalila E."/>
            <person name="Parker M.A."/>
            <person name="Specht R.C."/>
            <person name="Teng M.C."/>
            <person name="Toledo B."/>
            <person name="Tran S."/>
            <person name="Yu H."/>
            <person name="Kalaj N."/>
            <person name="Muthiah A.S."/>
            <person name="Dean N.S."/>
            <person name="Diaz A."/>
            <person name="Garlena R.A."/>
            <person name="Russell D.A."/>
            <person name="Pope W.H."/>
            <person name="Jacobs-Sera D."/>
            <person name="Hatfull G.F."/>
        </authorList>
    </citation>
    <scope>NUCLEOTIDE SEQUENCE [LARGE SCALE GENOMIC DNA]</scope>
</reference>
<sequence length="973" mass="102110">MTVIAAANIGSGGTMFIDDDGTYIRYYLSQTDPATNIGSPGKDWALTLNDVPSSGKFTWPAGGGTRLIAGPGQANYTQDVMFSIGATGTSGFGNGGTIYGRVNRGTTPNAPTPVTYSNVTHNSMRLAWTLAGDGGLPIDQILLRRSLTSDFASYVDYPLAANATSHTVSGLSPDTLYYWRVFAHNSRGFSPPSGTTSRRTASVPDAPGTPSASNITASSVKLTWTLPDDGGMPLTEILLRRSATADFATFTDTILAANATTQTVTGLPPGTTNYWRVYARNAAGYGPASGARQATTLGTGAPTLVLTRADTTATATLSRSSETTGFSNYTLQRRVVGQTAVVSTDSPLGTINQSGLSATTRYEWRASAVYGSYRSPWTAWISTPAAPTTPVASEVTPTSMRLSWTRPTDNGGSAITQMVLRRSTESDFASFTDIPLGATATSTVVTDLTPGTVYYWRVFARSSVGYSLPSSTRSQSTLPGSAPGLTVTAAVSGTSSSAVITPPGGASGYTKFTLQRRRVATSTVTTLESATSPISSTGLNPGTRYEYRASAWFGTYQSPWTSWIALTQPNPNTDPGAYFDGNTPNNSVTTYTWTGAANNSTTEATSAIPTGWATFAESNGSSGGTGAVFRAAGGANRSYSARAVFFTDATAAGFAFGTGGGSATAEVGEGVEYVGSLYVLLSKPQRLRALITWHTAGGSTISSSFGVAEVVGAGAWKRLVVTATSPVGARQARVRVQDVTGTGWSLWLGGDWIQADAAMLSVQTLYPYFDGSTTDTSQFNYEWTGATNASASLRRDVPQAEVDALRDPDCDPIPGAPQPPQIETSCVDEIGTWRRYWAVIPEEEVYDWLSVVPTLTITTGAAAARQVRIRFYQNPLDLAPSEASALPIESEQVITYIPPRTVITLDGVSESVWAAVNGGDDESADHLLVGSNGAPAQWPVLSCGSAYLVSFDTPLDAPVGNVVIGASLTMRTM</sequence>
<dbReference type="Proteomes" id="UP000279330">
    <property type="component" value="Segment"/>
</dbReference>
<dbReference type="CDD" id="cd00063">
    <property type="entry name" value="FN3"/>
    <property type="match status" value="4"/>
</dbReference>
<feature type="domain" description="Fibronectin type-III" evidence="3">
    <location>
        <begin position="482"/>
        <end position="571"/>
    </location>
</feature>
<dbReference type="RefSeq" id="YP_009812643.1">
    <property type="nucleotide sequence ID" value="NC_048068.1"/>
</dbReference>
<dbReference type="Pfam" id="PF00041">
    <property type="entry name" value="fn3"/>
    <property type="match status" value="3"/>
</dbReference>
<feature type="domain" description="Fibronectin type-III" evidence="3">
    <location>
        <begin position="110"/>
        <end position="203"/>
    </location>
</feature>
<gene>
    <name evidence="4" type="primary">37</name>
    <name evidence="4" type="ORF">SEA_ONEIAGILLIAN_37</name>
</gene>
<organism evidence="4 5">
    <name type="scientific">Microbacterium phage OneinaGillian</name>
    <dbReference type="NCBI Taxonomy" id="2301604"/>
    <lineage>
        <taxon>Viruses</taxon>
        <taxon>Duplodnaviria</taxon>
        <taxon>Heunggongvirae</taxon>
        <taxon>Uroviricota</taxon>
        <taxon>Caudoviricetes</taxon>
        <taxon>Gillianvirus</taxon>
        <taxon>Gillianvirus oneinagillian</taxon>
    </lineage>
</organism>
<dbReference type="InterPro" id="IPR003961">
    <property type="entry name" value="FN3_dom"/>
</dbReference>
<evidence type="ECO:0000259" key="3">
    <source>
        <dbReference type="PROSITE" id="PS50853"/>
    </source>
</evidence>
<dbReference type="KEGG" id="vg:55003712"/>
<name>A0A385UKJ2_9CAUD</name>
<keyword evidence="5" id="KW-1185">Reference proteome</keyword>
<dbReference type="InterPro" id="IPR036116">
    <property type="entry name" value="FN3_sf"/>
</dbReference>
<dbReference type="Gene3D" id="2.60.40.10">
    <property type="entry name" value="Immunoglobulins"/>
    <property type="match status" value="3"/>
</dbReference>
<dbReference type="PANTHER" id="PTHR13817:SF73">
    <property type="entry name" value="FIBRONECTIN TYPE-III DOMAIN-CONTAINING PROTEIN"/>
    <property type="match status" value="1"/>
</dbReference>
<dbReference type="InterPro" id="IPR050964">
    <property type="entry name" value="Striated_Muscle_Regulatory"/>
</dbReference>
<feature type="region of interest" description="Disordered" evidence="2">
    <location>
        <begin position="189"/>
        <end position="214"/>
    </location>
</feature>
<dbReference type="PANTHER" id="PTHR13817">
    <property type="entry name" value="TITIN"/>
    <property type="match status" value="1"/>
</dbReference>
<evidence type="ECO:0000256" key="2">
    <source>
        <dbReference type="SAM" id="MobiDB-lite"/>
    </source>
</evidence>
<protein>
    <submittedName>
        <fullName evidence="4">Minor tail protein</fullName>
    </submittedName>
</protein>
<dbReference type="InterPro" id="IPR013783">
    <property type="entry name" value="Ig-like_fold"/>
</dbReference>
<keyword evidence="1" id="KW-0677">Repeat</keyword>
<evidence type="ECO:0000313" key="4">
    <source>
        <dbReference type="EMBL" id="AYB70147.1"/>
    </source>
</evidence>
<accession>A0A385UKJ2</accession>
<evidence type="ECO:0000313" key="5">
    <source>
        <dbReference type="Proteomes" id="UP000279330"/>
    </source>
</evidence>
<dbReference type="SMART" id="SM00060">
    <property type="entry name" value="FN3"/>
    <property type="match status" value="4"/>
</dbReference>
<dbReference type="EMBL" id="MH727556">
    <property type="protein sequence ID" value="AYB70147.1"/>
    <property type="molecule type" value="Genomic_DNA"/>
</dbReference>